<dbReference type="Proteomes" id="UP001501083">
    <property type="component" value="Unassembled WGS sequence"/>
</dbReference>
<comment type="caution">
    <text evidence="1">The sequence shown here is derived from an EMBL/GenBank/DDBJ whole genome shotgun (WGS) entry which is preliminary data.</text>
</comment>
<dbReference type="RefSeq" id="WP_158985066.1">
    <property type="nucleotide sequence ID" value="NZ_BAABKY010000002.1"/>
</dbReference>
<keyword evidence="2" id="KW-1185">Reference proteome</keyword>
<dbReference type="Gene3D" id="3.40.50.150">
    <property type="entry name" value="Vaccinia Virus protein VP39"/>
    <property type="match status" value="1"/>
</dbReference>
<accession>A0ABP9LFV9</accession>
<protein>
    <recommendedName>
        <fullName evidence="3">Methyltransferase domain-containing protein</fullName>
    </recommendedName>
</protein>
<evidence type="ECO:0000313" key="2">
    <source>
        <dbReference type="Proteomes" id="UP001501083"/>
    </source>
</evidence>
<reference evidence="2" key="1">
    <citation type="journal article" date="2019" name="Int. J. Syst. Evol. Microbiol.">
        <title>The Global Catalogue of Microorganisms (GCM) 10K type strain sequencing project: providing services to taxonomists for standard genome sequencing and annotation.</title>
        <authorList>
            <consortium name="The Broad Institute Genomics Platform"/>
            <consortium name="The Broad Institute Genome Sequencing Center for Infectious Disease"/>
            <person name="Wu L."/>
            <person name="Ma J."/>
        </authorList>
    </citation>
    <scope>NUCLEOTIDE SEQUENCE [LARGE SCALE GENOMIC DNA]</scope>
    <source>
        <strain evidence="2">JCM 19212</strain>
    </source>
</reference>
<proteinExistence type="predicted"/>
<organism evidence="1 2">
    <name type="scientific">Lysobacter panacisoli</name>
    <dbReference type="NCBI Taxonomy" id="1255263"/>
    <lineage>
        <taxon>Bacteria</taxon>
        <taxon>Pseudomonadati</taxon>
        <taxon>Pseudomonadota</taxon>
        <taxon>Gammaproteobacteria</taxon>
        <taxon>Lysobacterales</taxon>
        <taxon>Lysobacteraceae</taxon>
        <taxon>Lysobacter</taxon>
    </lineage>
</organism>
<dbReference type="InterPro" id="IPR029063">
    <property type="entry name" value="SAM-dependent_MTases_sf"/>
</dbReference>
<evidence type="ECO:0008006" key="3">
    <source>
        <dbReference type="Google" id="ProtNLM"/>
    </source>
</evidence>
<evidence type="ECO:0000313" key="1">
    <source>
        <dbReference type="EMBL" id="GAA5077260.1"/>
    </source>
</evidence>
<gene>
    <name evidence="1" type="ORF">GCM10025759_22980</name>
</gene>
<sequence length="244" mass="27469">MKRFSTEDIVAWFNPGRPPRLSSIDATQAFHTFSSRTRFLKTLPIGTAVLDAGAGDGVLQVFREWLKPKRRDLKMYAWANTKGQDFHKYDGYEVGSWPSEPPEFRGVEFGAVLAANFIEHIDQPQLFVEMCARRLSQNGSIYLEWPHPSSVDLPRTEDLKAAGVKVFTGSYHCDKTHKEEVPSFDLIAQTLKLHGLEIRETGIASVPFVDQELAIHSANGADIVSATLAYWSHTGWCQYLIANR</sequence>
<dbReference type="EMBL" id="BAABKY010000002">
    <property type="protein sequence ID" value="GAA5077260.1"/>
    <property type="molecule type" value="Genomic_DNA"/>
</dbReference>
<name>A0ABP9LFV9_9GAMM</name>
<dbReference type="SUPFAM" id="SSF53335">
    <property type="entry name" value="S-adenosyl-L-methionine-dependent methyltransferases"/>
    <property type="match status" value="1"/>
</dbReference>